<name>A0A369ACH2_9FIRM</name>
<proteinExistence type="predicted"/>
<dbReference type="Proteomes" id="UP000253034">
    <property type="component" value="Unassembled WGS sequence"/>
</dbReference>
<organism evidence="2 3">
    <name type="scientific">Anaerobacterium chartisolvens</name>
    <dbReference type="NCBI Taxonomy" id="1297424"/>
    <lineage>
        <taxon>Bacteria</taxon>
        <taxon>Bacillati</taxon>
        <taxon>Bacillota</taxon>
        <taxon>Clostridia</taxon>
        <taxon>Eubacteriales</taxon>
        <taxon>Oscillospiraceae</taxon>
        <taxon>Anaerobacterium</taxon>
    </lineage>
</organism>
<reference evidence="2 3" key="1">
    <citation type="submission" date="2018-07" db="EMBL/GenBank/DDBJ databases">
        <title>Genomic Encyclopedia of Type Strains, Phase IV (KMG-IV): sequencing the most valuable type-strain genomes for metagenomic binning, comparative biology and taxonomic classification.</title>
        <authorList>
            <person name="Goeker M."/>
        </authorList>
    </citation>
    <scope>NUCLEOTIDE SEQUENCE [LARGE SCALE GENOMIC DNA]</scope>
    <source>
        <strain evidence="2 3">DSM 27016</strain>
    </source>
</reference>
<evidence type="ECO:0000313" key="3">
    <source>
        <dbReference type="Proteomes" id="UP000253034"/>
    </source>
</evidence>
<evidence type="ECO:0000313" key="2">
    <source>
        <dbReference type="EMBL" id="RCX06873.1"/>
    </source>
</evidence>
<dbReference type="AlphaFoldDB" id="A0A369ACH2"/>
<evidence type="ECO:0000259" key="1">
    <source>
        <dbReference type="Pfam" id="PF13751"/>
    </source>
</evidence>
<dbReference type="Pfam" id="PF13751">
    <property type="entry name" value="DDE_Tnp_1_6"/>
    <property type="match status" value="1"/>
</dbReference>
<feature type="domain" description="Transposase DDE" evidence="1">
    <location>
        <begin position="2"/>
        <end position="46"/>
    </location>
</feature>
<dbReference type="EMBL" id="QPJT01000068">
    <property type="protein sequence ID" value="RCX06873.1"/>
    <property type="molecule type" value="Genomic_DNA"/>
</dbReference>
<keyword evidence="3" id="KW-1185">Reference proteome</keyword>
<accession>A0A369ACH2</accession>
<protein>
    <submittedName>
        <fullName evidence="2">DDE family transposase</fullName>
    </submittedName>
</protein>
<sequence>MRQTIVEHPFGTIKRGWGFSYFLTRGIESVKTETCLAFLAYNLKRVINIVGTKEILKRLKGLKDSFNLSNVHTVNNC</sequence>
<comment type="caution">
    <text evidence="2">The sequence shown here is derived from an EMBL/GenBank/DDBJ whole genome shotgun (WGS) entry which is preliminary data.</text>
</comment>
<feature type="non-terminal residue" evidence="2">
    <location>
        <position position="77"/>
    </location>
</feature>
<gene>
    <name evidence="2" type="ORF">DFR58_1683</name>
</gene>
<dbReference type="InterPro" id="IPR025668">
    <property type="entry name" value="Tnp_DDE_dom"/>
</dbReference>